<feature type="domain" description="Glycosyltransferase RgtA/B/C/D-like" evidence="9">
    <location>
        <begin position="56"/>
        <end position="217"/>
    </location>
</feature>
<dbReference type="AlphaFoldDB" id="A0A8D5JSU7"/>
<dbReference type="KEGG" id="dbk:DGMP_31890"/>
<evidence type="ECO:0000259" key="9">
    <source>
        <dbReference type="Pfam" id="PF13231"/>
    </source>
</evidence>
<dbReference type="RefSeq" id="WP_228854848.1">
    <property type="nucleotide sequence ID" value="NZ_AP024086.1"/>
</dbReference>
<keyword evidence="11" id="KW-1185">Reference proteome</keyword>
<evidence type="ECO:0000256" key="5">
    <source>
        <dbReference type="ARBA" id="ARBA00022692"/>
    </source>
</evidence>
<keyword evidence="6 8" id="KW-1133">Transmembrane helix</keyword>
<feature type="transmembrane region" description="Helical" evidence="8">
    <location>
        <begin position="131"/>
        <end position="149"/>
    </location>
</feature>
<evidence type="ECO:0000256" key="7">
    <source>
        <dbReference type="ARBA" id="ARBA00023136"/>
    </source>
</evidence>
<evidence type="ECO:0000256" key="8">
    <source>
        <dbReference type="SAM" id="Phobius"/>
    </source>
</evidence>
<evidence type="ECO:0000256" key="6">
    <source>
        <dbReference type="ARBA" id="ARBA00022989"/>
    </source>
</evidence>
<feature type="transmembrane region" description="Helical" evidence="8">
    <location>
        <begin position="247"/>
        <end position="265"/>
    </location>
</feature>
<dbReference type="InterPro" id="IPR050297">
    <property type="entry name" value="LipidA_mod_glycosyltrf_83"/>
</dbReference>
<evidence type="ECO:0000256" key="3">
    <source>
        <dbReference type="ARBA" id="ARBA00022676"/>
    </source>
</evidence>
<gene>
    <name evidence="10" type="ORF">DGMP_31890</name>
</gene>
<evidence type="ECO:0000256" key="4">
    <source>
        <dbReference type="ARBA" id="ARBA00022679"/>
    </source>
</evidence>
<feature type="transmembrane region" description="Helical" evidence="8">
    <location>
        <begin position="286"/>
        <end position="306"/>
    </location>
</feature>
<keyword evidence="7 8" id="KW-0472">Membrane</keyword>
<dbReference type="GO" id="GO:0005886">
    <property type="term" value="C:plasma membrane"/>
    <property type="evidence" value="ECO:0007669"/>
    <property type="project" value="UniProtKB-SubCell"/>
</dbReference>
<feature type="transmembrane region" description="Helical" evidence="8">
    <location>
        <begin position="200"/>
        <end position="219"/>
    </location>
</feature>
<name>A0A8D5JSU7_9BACT</name>
<feature type="transmembrane region" description="Helical" evidence="8">
    <location>
        <begin position="12"/>
        <end position="31"/>
    </location>
</feature>
<dbReference type="Pfam" id="PF13231">
    <property type="entry name" value="PMT_2"/>
    <property type="match status" value="1"/>
</dbReference>
<keyword evidence="5 8" id="KW-0812">Transmembrane</keyword>
<feature type="transmembrane region" description="Helical" evidence="8">
    <location>
        <begin position="342"/>
        <end position="362"/>
    </location>
</feature>
<dbReference type="PANTHER" id="PTHR33908:SF11">
    <property type="entry name" value="MEMBRANE PROTEIN"/>
    <property type="match status" value="1"/>
</dbReference>
<proteinExistence type="predicted"/>
<evidence type="ECO:0000313" key="10">
    <source>
        <dbReference type="EMBL" id="BCL62496.1"/>
    </source>
</evidence>
<dbReference type="GO" id="GO:0009103">
    <property type="term" value="P:lipopolysaccharide biosynthetic process"/>
    <property type="evidence" value="ECO:0007669"/>
    <property type="project" value="UniProtKB-ARBA"/>
</dbReference>
<evidence type="ECO:0000256" key="1">
    <source>
        <dbReference type="ARBA" id="ARBA00004651"/>
    </source>
</evidence>
<protein>
    <submittedName>
        <fullName evidence="10">Glycosyl transferase</fullName>
    </submittedName>
</protein>
<dbReference type="GO" id="GO:0016763">
    <property type="term" value="F:pentosyltransferase activity"/>
    <property type="evidence" value="ECO:0007669"/>
    <property type="project" value="TreeGrafter"/>
</dbReference>
<feature type="transmembrane region" description="Helical" evidence="8">
    <location>
        <begin position="161"/>
        <end position="188"/>
    </location>
</feature>
<keyword evidence="2" id="KW-1003">Cell membrane</keyword>
<feature type="transmembrane region" description="Helical" evidence="8">
    <location>
        <begin position="75"/>
        <end position="95"/>
    </location>
</feature>
<organism evidence="10 11">
    <name type="scientific">Desulfomarina profundi</name>
    <dbReference type="NCBI Taxonomy" id="2772557"/>
    <lineage>
        <taxon>Bacteria</taxon>
        <taxon>Pseudomonadati</taxon>
        <taxon>Thermodesulfobacteriota</taxon>
        <taxon>Desulfobulbia</taxon>
        <taxon>Desulfobulbales</taxon>
        <taxon>Desulfobulbaceae</taxon>
        <taxon>Desulfomarina</taxon>
    </lineage>
</organism>
<keyword evidence="3" id="KW-0328">Glycosyltransferase</keyword>
<evidence type="ECO:0000313" key="11">
    <source>
        <dbReference type="Proteomes" id="UP000826725"/>
    </source>
</evidence>
<dbReference type="EMBL" id="AP024086">
    <property type="protein sequence ID" value="BCL62496.1"/>
    <property type="molecule type" value="Genomic_DNA"/>
</dbReference>
<dbReference type="InterPro" id="IPR038731">
    <property type="entry name" value="RgtA/B/C-like"/>
</dbReference>
<reference evidence="10" key="1">
    <citation type="submission" date="2020-09" db="EMBL/GenBank/DDBJ databases">
        <title>Desulfogranum mesoprofundum gen. nov., sp. nov., a novel mesophilic, sulfate-reducing chemolithoautotroph isolated from a deep-sea hydrothermal vent chimney in the Suiyo Seamount.</title>
        <authorList>
            <person name="Hashimoto Y."/>
            <person name="Nakagawa S."/>
        </authorList>
    </citation>
    <scope>NUCLEOTIDE SEQUENCE</scope>
    <source>
        <strain evidence="10">KT2</strain>
    </source>
</reference>
<keyword evidence="4 10" id="KW-0808">Transferase</keyword>
<accession>A0A8D5JSU7</accession>
<sequence length="491" mass="56658">MEKTGKRSLTLYFIAALITYFSLHIVLRILVSDSLDYDEAEQALLGQWLLPGYTEQPPLYTWIQYGLFQLLGKSVLAVSLLKNSLLLLTYLFVFLSGRKLLNNDRAAIMAACSLLLVPQIAWESQRDMTHTTLVVCGAAAVLWTVLRLLENRSFFNTVLLGIFWGIGILAKANFFLFLLILFLTLLTFRRGRKLLFSKQFFFSFFIALCLSSLYLYWMYTHQDIVFSATGKFKQAVEMYQVKGVTSFFINTFLFLTPLWFIYLLFFPSGYLGKPAAKKKFSARFMLRYSLFFVLVLLTVVLLFKVSYVKDRWMQPLLFAAPLVFFTRFDVNTITRKQFNRFISVIILAAVAVYCAFSLRVLGAPMTHRYCRLNYPFKELASDIRKDGFTRGLIISNNRFLAGNMHFQFPDSQAVIPGYNFEKLVDSAVFSHAAVIWKINDTSPHVPKQLVSYLQKQFGINSIDYPVTVHEAPYKYSTDDRVRMGVLLFRLQ</sequence>
<comment type="subcellular location">
    <subcellularLocation>
        <location evidence="1">Cell membrane</location>
        <topology evidence="1">Multi-pass membrane protein</topology>
    </subcellularLocation>
</comment>
<dbReference type="Proteomes" id="UP000826725">
    <property type="component" value="Chromosome"/>
</dbReference>
<dbReference type="PANTHER" id="PTHR33908">
    <property type="entry name" value="MANNOSYLTRANSFERASE YKCB-RELATED"/>
    <property type="match status" value="1"/>
</dbReference>
<evidence type="ECO:0000256" key="2">
    <source>
        <dbReference type="ARBA" id="ARBA00022475"/>
    </source>
</evidence>